<evidence type="ECO:0000313" key="2">
    <source>
        <dbReference type="Proteomes" id="UP001207930"/>
    </source>
</evidence>
<accession>A0ABT3FJM0</accession>
<reference evidence="1 2" key="1">
    <citation type="submission" date="2022-10" db="EMBL/GenBank/DDBJ databases">
        <title>Luteolibacter flavescens strain MCCC 1K03193, whole genome shotgun sequencing project.</title>
        <authorList>
            <person name="Zhao G."/>
            <person name="Shen L."/>
        </authorList>
    </citation>
    <scope>NUCLEOTIDE SEQUENCE [LARGE SCALE GENOMIC DNA]</scope>
    <source>
        <strain evidence="1 2">MCCC 1K03193</strain>
    </source>
</reference>
<gene>
    <name evidence="1" type="ORF">OKA04_00540</name>
</gene>
<protein>
    <submittedName>
        <fullName evidence="1">Uncharacterized protein</fullName>
    </submittedName>
</protein>
<dbReference type="EMBL" id="JAPDDS010000001">
    <property type="protein sequence ID" value="MCW1883195.1"/>
    <property type="molecule type" value="Genomic_DNA"/>
</dbReference>
<proteinExistence type="predicted"/>
<evidence type="ECO:0000313" key="1">
    <source>
        <dbReference type="EMBL" id="MCW1883195.1"/>
    </source>
</evidence>
<name>A0ABT3FJM0_9BACT</name>
<dbReference type="Proteomes" id="UP001207930">
    <property type="component" value="Unassembled WGS sequence"/>
</dbReference>
<comment type="caution">
    <text evidence="1">The sequence shown here is derived from an EMBL/GenBank/DDBJ whole genome shotgun (WGS) entry which is preliminary data.</text>
</comment>
<sequence length="114" mass="12668">MSPQIPANITPQRQVAAIPPVAREILIKAIYDLDPAHKVRLRLLESGIKRSDRSVMDWLKKVRIWLDFPGHYPCTTSEVYKAAVVDCRSRNGMPTAAEIAAGWEPAAASRTTQS</sequence>
<keyword evidence="2" id="KW-1185">Reference proteome</keyword>
<organism evidence="1 2">
    <name type="scientific">Luteolibacter flavescens</name>
    <dbReference type="NCBI Taxonomy" id="1859460"/>
    <lineage>
        <taxon>Bacteria</taxon>
        <taxon>Pseudomonadati</taxon>
        <taxon>Verrucomicrobiota</taxon>
        <taxon>Verrucomicrobiia</taxon>
        <taxon>Verrucomicrobiales</taxon>
        <taxon>Verrucomicrobiaceae</taxon>
        <taxon>Luteolibacter</taxon>
    </lineage>
</organism>
<dbReference type="RefSeq" id="WP_264499158.1">
    <property type="nucleotide sequence ID" value="NZ_JAPDDS010000001.1"/>
</dbReference>